<sequence>MVARPSLPFPLLQRRWSLLGGRWALNAGYPDSSVSAAVELLLGTNSQTQVFRAMRAATTASPAASSSSESRSNSGAPTADRSIT</sequence>
<feature type="compositionally biased region" description="Low complexity" evidence="1">
    <location>
        <begin position="57"/>
        <end position="76"/>
    </location>
</feature>
<evidence type="ECO:0000313" key="3">
    <source>
        <dbReference type="Proteomes" id="UP000815677"/>
    </source>
</evidence>
<name>A0ABQ0L9G6_MYCCL</name>
<keyword evidence="3" id="KW-1185">Reference proteome</keyword>
<protein>
    <submittedName>
        <fullName evidence="2">Uncharacterized protein</fullName>
    </submittedName>
</protein>
<reference evidence="2" key="1">
    <citation type="submission" date="2014-09" db="EMBL/GenBank/DDBJ databases">
        <title>Genome sequence of the luminous mushroom Mycena chlorophos for searching fungal bioluminescence genes.</title>
        <authorList>
            <person name="Tanaka Y."/>
            <person name="Kasuga D."/>
            <person name="Oba Y."/>
            <person name="Hase S."/>
            <person name="Sato K."/>
            <person name="Oba Y."/>
            <person name="Sakakibara Y."/>
        </authorList>
    </citation>
    <scope>NUCLEOTIDE SEQUENCE</scope>
</reference>
<feature type="region of interest" description="Disordered" evidence="1">
    <location>
        <begin position="57"/>
        <end position="84"/>
    </location>
</feature>
<evidence type="ECO:0000313" key="2">
    <source>
        <dbReference type="EMBL" id="GAT47109.1"/>
    </source>
</evidence>
<accession>A0ABQ0L9G6</accession>
<organism evidence="2 3">
    <name type="scientific">Mycena chlorophos</name>
    <name type="common">Agaric fungus</name>
    <name type="synonym">Agaricus chlorophos</name>
    <dbReference type="NCBI Taxonomy" id="658473"/>
    <lineage>
        <taxon>Eukaryota</taxon>
        <taxon>Fungi</taxon>
        <taxon>Dikarya</taxon>
        <taxon>Basidiomycota</taxon>
        <taxon>Agaricomycotina</taxon>
        <taxon>Agaricomycetes</taxon>
        <taxon>Agaricomycetidae</taxon>
        <taxon>Agaricales</taxon>
        <taxon>Marasmiineae</taxon>
        <taxon>Mycenaceae</taxon>
        <taxon>Mycena</taxon>
    </lineage>
</organism>
<gene>
    <name evidence="2" type="ORF">MCHLO_04590</name>
</gene>
<proteinExistence type="predicted"/>
<dbReference type="Proteomes" id="UP000815677">
    <property type="component" value="Unassembled WGS sequence"/>
</dbReference>
<dbReference type="EMBL" id="DF843160">
    <property type="protein sequence ID" value="GAT47109.1"/>
    <property type="molecule type" value="Genomic_DNA"/>
</dbReference>
<evidence type="ECO:0000256" key="1">
    <source>
        <dbReference type="SAM" id="MobiDB-lite"/>
    </source>
</evidence>